<dbReference type="EMBL" id="CP068053">
    <property type="protein sequence ID" value="QQT01329.1"/>
    <property type="molecule type" value="Genomic_DNA"/>
</dbReference>
<keyword evidence="1" id="KW-0812">Transmembrane</keyword>
<evidence type="ECO:0000313" key="2">
    <source>
        <dbReference type="EMBL" id="QQT01329.1"/>
    </source>
</evidence>
<name>A0A974S186_PERPY</name>
<feature type="transmembrane region" description="Helical" evidence="1">
    <location>
        <begin position="29"/>
        <end position="47"/>
    </location>
</feature>
<feature type="transmembrane region" description="Helical" evidence="1">
    <location>
        <begin position="86"/>
        <end position="103"/>
    </location>
</feature>
<feature type="transmembrane region" description="Helical" evidence="1">
    <location>
        <begin position="59"/>
        <end position="80"/>
    </location>
</feature>
<gene>
    <name evidence="2" type="ORF">I6J18_05525</name>
</gene>
<evidence type="ECO:0000313" key="3">
    <source>
        <dbReference type="Proteomes" id="UP000595254"/>
    </source>
</evidence>
<feature type="transmembrane region" description="Helical" evidence="1">
    <location>
        <begin position="135"/>
        <end position="161"/>
    </location>
</feature>
<feature type="transmembrane region" description="Helical" evidence="1">
    <location>
        <begin position="5"/>
        <end position="23"/>
    </location>
</feature>
<dbReference type="RefSeq" id="WP_040374501.1">
    <property type="nucleotide sequence ID" value="NZ_CP068053.1"/>
</dbReference>
<feature type="transmembrane region" description="Helical" evidence="1">
    <location>
        <begin position="173"/>
        <end position="195"/>
    </location>
</feature>
<proteinExistence type="predicted"/>
<evidence type="ECO:0000256" key="1">
    <source>
        <dbReference type="SAM" id="Phobius"/>
    </source>
</evidence>
<dbReference type="NCBIfam" id="NF041646">
    <property type="entry name" value="VC0807_fam"/>
    <property type="match status" value="1"/>
</dbReference>
<keyword evidence="1" id="KW-1133">Transmembrane helix</keyword>
<protein>
    <submittedName>
        <fullName evidence="2">Uncharacterized protein</fullName>
    </submittedName>
</protein>
<keyword evidence="1" id="KW-0472">Membrane</keyword>
<dbReference type="AlphaFoldDB" id="A0A974S186"/>
<sequence length="212" mass="24473">MNKYILFLDLLFYLALPLLIWNYGRVYMGDYTAILVSSSVGILYSIYRFYTMKKVSFTGMYILTSLLIKIFIEFFAGSALQLLWNHIYYDFATALFFLVTIGIKKPASLYLTLDIVELQGNDRALMKDLFYSGRILRVFNLITLVFCFRELVLAVTRIILIGRFGVDAYDEGIIYQQVISWIFTIIAGVGFIYVYKLLGPEIRKTPPGENSK</sequence>
<reference evidence="2 3" key="1">
    <citation type="submission" date="2021-01" db="EMBL/GenBank/DDBJ databases">
        <title>FDA dAtabase for Regulatory Grade micrObial Sequences (FDA-ARGOS): Supporting development and validation of Infectious Disease Dx tests.</title>
        <authorList>
            <person name="Nelson B."/>
            <person name="Plummer A."/>
            <person name="Tallon L."/>
            <person name="Sadzewicz L."/>
            <person name="Zhao X."/>
            <person name="Boylan J."/>
            <person name="Ott S."/>
            <person name="Bowen H."/>
            <person name="Vavikolanu K."/>
            <person name="Mehta A."/>
            <person name="Aluvathingal J."/>
            <person name="Nadendla S."/>
            <person name="Myers T."/>
            <person name="Yan Y."/>
            <person name="Sichtig H."/>
        </authorList>
    </citation>
    <scope>NUCLEOTIDE SEQUENCE [LARGE SCALE GENOMIC DNA]</scope>
    <source>
        <strain evidence="2 3">FDAARGOS_1161</strain>
    </source>
</reference>
<dbReference type="KEGG" id="ppsr:I6J18_05525"/>
<accession>A0A974S186</accession>
<organism evidence="2 3">
    <name type="scientific">Peribacillus psychrosaccharolyticus</name>
    <name type="common">Bacillus psychrosaccharolyticus</name>
    <dbReference type="NCBI Taxonomy" id="1407"/>
    <lineage>
        <taxon>Bacteria</taxon>
        <taxon>Bacillati</taxon>
        <taxon>Bacillota</taxon>
        <taxon>Bacilli</taxon>
        <taxon>Bacillales</taxon>
        <taxon>Bacillaceae</taxon>
        <taxon>Peribacillus</taxon>
    </lineage>
</organism>
<keyword evidence="3" id="KW-1185">Reference proteome</keyword>
<dbReference type="Proteomes" id="UP000595254">
    <property type="component" value="Chromosome"/>
</dbReference>